<dbReference type="SUPFAM" id="SSF57863">
    <property type="entry name" value="ArfGap/RecO-like zinc finger"/>
    <property type="match status" value="1"/>
</dbReference>
<reference evidence="5 6" key="1">
    <citation type="submission" date="2021-06" db="EMBL/GenBank/DDBJ databases">
        <authorList>
            <person name="Palmer J.M."/>
        </authorList>
    </citation>
    <scope>NUCLEOTIDE SEQUENCE [LARGE SCALE GENOMIC DNA]</scope>
    <source>
        <strain evidence="5 6">XR_2019</strain>
        <tissue evidence="5">Muscle</tissue>
    </source>
</reference>
<feature type="domain" description="PH" evidence="3">
    <location>
        <begin position="223"/>
        <end position="312"/>
    </location>
</feature>
<keyword evidence="1" id="KW-0479">Metal-binding</keyword>
<dbReference type="EMBL" id="JAHRIM010061239">
    <property type="protein sequence ID" value="MEQ2271211.1"/>
    <property type="molecule type" value="Genomic_DNA"/>
</dbReference>
<protein>
    <recommendedName>
        <fullName evidence="7">ArfGAP with RhoGAP domain, ankyrin repeat and PH domain 3</fullName>
    </recommendedName>
</protein>
<dbReference type="Gene3D" id="1.10.220.150">
    <property type="entry name" value="Arf GTPase activating protein"/>
    <property type="match status" value="1"/>
</dbReference>
<dbReference type="PANTHER" id="PTHR45899:SF4">
    <property type="entry name" value="ARF-GAP WITH RHO-GAP DOMAIN, ANK REPEAT AND PH DOMAIN-CONTAINING PROTEIN 3"/>
    <property type="match status" value="1"/>
</dbReference>
<proteinExistence type="predicted"/>
<feature type="region of interest" description="Disordered" evidence="2">
    <location>
        <begin position="1"/>
        <end position="50"/>
    </location>
</feature>
<feature type="compositionally biased region" description="Basic and acidic residues" evidence="2">
    <location>
        <begin position="27"/>
        <end position="50"/>
    </location>
</feature>
<feature type="domain" description="Arf-GAP" evidence="4">
    <location>
        <begin position="309"/>
        <end position="374"/>
    </location>
</feature>
<feature type="non-terminal residue" evidence="5">
    <location>
        <position position="1"/>
    </location>
</feature>
<accession>A0ABV0WNI7</accession>
<evidence type="ECO:0000313" key="6">
    <source>
        <dbReference type="Proteomes" id="UP001444071"/>
    </source>
</evidence>
<dbReference type="SUPFAM" id="SSF50729">
    <property type="entry name" value="PH domain-like"/>
    <property type="match status" value="2"/>
</dbReference>
<dbReference type="InterPro" id="IPR001849">
    <property type="entry name" value="PH_domain"/>
</dbReference>
<dbReference type="Pfam" id="PF01412">
    <property type="entry name" value="ArfGap"/>
    <property type="match status" value="1"/>
</dbReference>
<dbReference type="Pfam" id="PF00169">
    <property type="entry name" value="PH"/>
    <property type="match status" value="2"/>
</dbReference>
<dbReference type="PROSITE" id="PS50003">
    <property type="entry name" value="PH_DOMAIN"/>
    <property type="match status" value="2"/>
</dbReference>
<evidence type="ECO:0000256" key="2">
    <source>
        <dbReference type="SAM" id="MobiDB-lite"/>
    </source>
</evidence>
<sequence>STDDPEEEISPYCEAVFQTRRSPTASESDRNRSDDRETRTEEGRPTEDHGCHKFSWVKRMSQVFHAGDAQGYSTVGEAPPPLRCSSLPPHSFLAEADDDLTISPYASYASLTERAPPIISSWLDKLSPQGNYVFQKRFVKFDGKNLMYFGSEKDVYPKGVIPLAAIQMARSAKDNKFEIVTSHRIFVFRTDNEVLRRRWVAILQEHVRDHRVFGLRRFGPGSHCQKHGVLELKGTKSKVYAAINTDQIWLYKSEQCFRNGVGITVIEARGATIRDGKHRSFDLITPYKTFSFTAESDREKRDWMEALQEAIAETLSDYEVAEKIWSNRSNRMCADCKALNPDWASINLCVVICKNCAVQLMQLTDETLSKAKSH</sequence>
<evidence type="ECO:0000256" key="1">
    <source>
        <dbReference type="PROSITE-ProRule" id="PRU00288"/>
    </source>
</evidence>
<dbReference type="SMART" id="SM00233">
    <property type="entry name" value="PH"/>
    <property type="match status" value="2"/>
</dbReference>
<dbReference type="CDD" id="cd13254">
    <property type="entry name" value="PH2_ARAP"/>
    <property type="match status" value="1"/>
</dbReference>
<name>A0ABV0WNI7_9TELE</name>
<evidence type="ECO:0008006" key="7">
    <source>
        <dbReference type="Google" id="ProtNLM"/>
    </source>
</evidence>
<dbReference type="InterPro" id="IPR011993">
    <property type="entry name" value="PH-like_dom_sf"/>
</dbReference>
<dbReference type="PANTHER" id="PTHR45899">
    <property type="entry name" value="RHO GTPASE ACTIVATING PROTEIN AT 15B, ISOFORM C"/>
    <property type="match status" value="1"/>
</dbReference>
<comment type="caution">
    <text evidence="5">The sequence shown here is derived from an EMBL/GenBank/DDBJ whole genome shotgun (WGS) entry which is preliminary data.</text>
</comment>
<gene>
    <name evidence="5" type="ORF">XENORESO_001105</name>
</gene>
<keyword evidence="1" id="KW-0863">Zinc-finger</keyword>
<evidence type="ECO:0000259" key="4">
    <source>
        <dbReference type="PROSITE" id="PS50115"/>
    </source>
</evidence>
<dbReference type="PROSITE" id="PS50115">
    <property type="entry name" value="ARFGAP"/>
    <property type="match status" value="1"/>
</dbReference>
<dbReference type="InterPro" id="IPR037278">
    <property type="entry name" value="ARFGAP/RecO"/>
</dbReference>
<keyword evidence="1" id="KW-0862">Zinc</keyword>
<evidence type="ECO:0000313" key="5">
    <source>
        <dbReference type="EMBL" id="MEQ2271211.1"/>
    </source>
</evidence>
<dbReference type="InterPro" id="IPR038508">
    <property type="entry name" value="ArfGAP_dom_sf"/>
</dbReference>
<dbReference type="InterPro" id="IPR001164">
    <property type="entry name" value="ArfGAP_dom"/>
</dbReference>
<dbReference type="Gene3D" id="2.30.29.30">
    <property type="entry name" value="Pleckstrin-homology domain (PH domain)/Phosphotyrosine-binding domain (PTB)"/>
    <property type="match status" value="2"/>
</dbReference>
<keyword evidence="6" id="KW-1185">Reference proteome</keyword>
<dbReference type="InterPro" id="IPR052227">
    <property type="entry name" value="Arf-Rho-GAP_ANK-PH_domain"/>
</dbReference>
<feature type="domain" description="PH" evidence="3">
    <location>
        <begin position="116"/>
        <end position="208"/>
    </location>
</feature>
<organism evidence="5 6">
    <name type="scientific">Xenotaenia resolanae</name>
    <dbReference type="NCBI Taxonomy" id="208358"/>
    <lineage>
        <taxon>Eukaryota</taxon>
        <taxon>Metazoa</taxon>
        <taxon>Chordata</taxon>
        <taxon>Craniata</taxon>
        <taxon>Vertebrata</taxon>
        <taxon>Euteleostomi</taxon>
        <taxon>Actinopterygii</taxon>
        <taxon>Neopterygii</taxon>
        <taxon>Teleostei</taxon>
        <taxon>Neoteleostei</taxon>
        <taxon>Acanthomorphata</taxon>
        <taxon>Ovalentaria</taxon>
        <taxon>Atherinomorphae</taxon>
        <taxon>Cyprinodontiformes</taxon>
        <taxon>Goodeidae</taxon>
        <taxon>Xenotaenia</taxon>
    </lineage>
</organism>
<dbReference type="Proteomes" id="UP001444071">
    <property type="component" value="Unassembled WGS sequence"/>
</dbReference>
<evidence type="ECO:0000259" key="3">
    <source>
        <dbReference type="PROSITE" id="PS50003"/>
    </source>
</evidence>